<organism evidence="3 4">
    <name type="scientific">Ophiocordyceps unilateralis</name>
    <name type="common">Zombie-ant fungus</name>
    <name type="synonym">Torrubia unilateralis</name>
    <dbReference type="NCBI Taxonomy" id="268505"/>
    <lineage>
        <taxon>Eukaryota</taxon>
        <taxon>Fungi</taxon>
        <taxon>Dikarya</taxon>
        <taxon>Ascomycota</taxon>
        <taxon>Pezizomycotina</taxon>
        <taxon>Sordariomycetes</taxon>
        <taxon>Hypocreomycetidae</taxon>
        <taxon>Hypocreales</taxon>
        <taxon>Ophiocordycipitaceae</taxon>
        <taxon>Ophiocordyceps</taxon>
    </lineage>
</organism>
<accession>A0A2A9PGH6</accession>
<proteinExistence type="predicted"/>
<feature type="chain" id="PRO_5013332803" evidence="2">
    <location>
        <begin position="18"/>
        <end position="132"/>
    </location>
</feature>
<keyword evidence="2" id="KW-0732">Signal</keyword>
<comment type="caution">
    <text evidence="3">The sequence shown here is derived from an EMBL/GenBank/DDBJ whole genome shotgun (WGS) entry which is preliminary data.</text>
</comment>
<reference evidence="3 4" key="1">
    <citation type="journal article" date="2015" name="BMC Genomics">
        <title>Gene expression during zombie ant biting behavior reflects the complexity underlying fungal parasitic behavioral manipulation.</title>
        <authorList>
            <person name="de Bekker C."/>
            <person name="Ohm R.A."/>
            <person name="Loreto R.G."/>
            <person name="Sebastian A."/>
            <person name="Albert I."/>
            <person name="Merrow M."/>
            <person name="Brachmann A."/>
            <person name="Hughes D.P."/>
        </authorList>
    </citation>
    <scope>NUCLEOTIDE SEQUENCE [LARGE SCALE GENOMIC DNA]</scope>
    <source>
        <strain evidence="3 4">SC16a</strain>
    </source>
</reference>
<dbReference type="OrthoDB" id="10307043at2759"/>
<feature type="signal peptide" evidence="2">
    <location>
        <begin position="1"/>
        <end position="17"/>
    </location>
</feature>
<feature type="region of interest" description="Disordered" evidence="1">
    <location>
        <begin position="24"/>
        <end position="132"/>
    </location>
</feature>
<keyword evidence="4" id="KW-1185">Reference proteome</keyword>
<evidence type="ECO:0000313" key="4">
    <source>
        <dbReference type="Proteomes" id="UP000037136"/>
    </source>
</evidence>
<evidence type="ECO:0000313" key="3">
    <source>
        <dbReference type="EMBL" id="PFH60489.1"/>
    </source>
</evidence>
<feature type="compositionally biased region" description="Low complexity" evidence="1">
    <location>
        <begin position="68"/>
        <end position="77"/>
    </location>
</feature>
<sequence length="132" mass="13800">MQLSTILAMMLVGLAAAIPLSDKDLSARGLPGSPNTPAGSTPPDVSRRLPQGGLNVPNPHGARGPGNPGLWLNPPQGARLHGNGPEPGNIRFDRPPQYVQMRPGMGQPPHVRDGPGRQDMGQPPHVRGGGRQ</sequence>
<protein>
    <submittedName>
        <fullName evidence="3">Uncharacterized protein</fullName>
    </submittedName>
</protein>
<evidence type="ECO:0000256" key="1">
    <source>
        <dbReference type="SAM" id="MobiDB-lite"/>
    </source>
</evidence>
<gene>
    <name evidence="3" type="ORF">XA68_10879</name>
</gene>
<evidence type="ECO:0000256" key="2">
    <source>
        <dbReference type="SAM" id="SignalP"/>
    </source>
</evidence>
<dbReference type="Proteomes" id="UP000037136">
    <property type="component" value="Unassembled WGS sequence"/>
</dbReference>
<dbReference type="EMBL" id="LAZP02000126">
    <property type="protein sequence ID" value="PFH60489.1"/>
    <property type="molecule type" value="Genomic_DNA"/>
</dbReference>
<reference evidence="3 4" key="2">
    <citation type="journal article" date="2017" name="Sci. Rep.">
        <title>Ant-infecting Ophiocordyceps genomes reveal a high diversity of potential behavioral manipulation genes and a possible major role for enterotoxins.</title>
        <authorList>
            <person name="de Bekker C."/>
            <person name="Ohm R.A."/>
            <person name="Evans H.C."/>
            <person name="Brachmann A."/>
            <person name="Hughes D.P."/>
        </authorList>
    </citation>
    <scope>NUCLEOTIDE SEQUENCE [LARGE SCALE GENOMIC DNA]</scope>
    <source>
        <strain evidence="3 4">SC16a</strain>
    </source>
</reference>
<name>A0A2A9PGH6_OPHUN</name>
<dbReference type="AlphaFoldDB" id="A0A2A9PGH6"/>